<dbReference type="GO" id="GO:0015031">
    <property type="term" value="P:protein transport"/>
    <property type="evidence" value="ECO:0007669"/>
    <property type="project" value="UniProtKB-KW"/>
</dbReference>
<dbReference type="Pfam" id="PF11356">
    <property type="entry name" value="T2SSC"/>
    <property type="match status" value="1"/>
</dbReference>
<dbReference type="GO" id="GO:0005886">
    <property type="term" value="C:plasma membrane"/>
    <property type="evidence" value="ECO:0007669"/>
    <property type="project" value="UniProtKB-SubCell"/>
</dbReference>
<evidence type="ECO:0000256" key="9">
    <source>
        <dbReference type="SAM" id="Phobius"/>
    </source>
</evidence>
<keyword evidence="6" id="KW-0653">Protein transport</keyword>
<evidence type="ECO:0000256" key="7">
    <source>
        <dbReference type="ARBA" id="ARBA00022989"/>
    </source>
</evidence>
<keyword evidence="7 9" id="KW-1133">Transmembrane helix</keyword>
<dbReference type="AlphaFoldDB" id="A0A370Q5Y2"/>
<dbReference type="Proteomes" id="UP000254848">
    <property type="component" value="Unassembled WGS sequence"/>
</dbReference>
<feature type="transmembrane region" description="Helical" evidence="9">
    <location>
        <begin position="16"/>
        <end position="38"/>
    </location>
</feature>
<evidence type="ECO:0000256" key="5">
    <source>
        <dbReference type="ARBA" id="ARBA00022692"/>
    </source>
</evidence>
<organism evidence="11 12">
    <name type="scientific">Enterobacillus tribolii</name>
    <dbReference type="NCBI Taxonomy" id="1487935"/>
    <lineage>
        <taxon>Bacteria</taxon>
        <taxon>Pseudomonadati</taxon>
        <taxon>Pseudomonadota</taxon>
        <taxon>Gammaproteobacteria</taxon>
        <taxon>Enterobacterales</taxon>
        <taxon>Hafniaceae</taxon>
        <taxon>Enterobacillus</taxon>
    </lineage>
</organism>
<comment type="subcellular location">
    <subcellularLocation>
        <location evidence="1">Cell inner membrane</location>
    </subcellularLocation>
</comment>
<name>A0A370Q5Y2_9GAMM</name>
<dbReference type="Gene3D" id="2.30.30.830">
    <property type="match status" value="1"/>
</dbReference>
<keyword evidence="4" id="KW-0997">Cell inner membrane</keyword>
<keyword evidence="3" id="KW-1003">Cell membrane</keyword>
<dbReference type="InterPro" id="IPR024961">
    <property type="entry name" value="T2SS_GspC_N"/>
</dbReference>
<dbReference type="SUPFAM" id="SSF50156">
    <property type="entry name" value="PDZ domain-like"/>
    <property type="match status" value="1"/>
</dbReference>
<evidence type="ECO:0000256" key="8">
    <source>
        <dbReference type="ARBA" id="ARBA00023136"/>
    </source>
</evidence>
<evidence type="ECO:0000256" key="4">
    <source>
        <dbReference type="ARBA" id="ARBA00022519"/>
    </source>
</evidence>
<keyword evidence="12" id="KW-1185">Reference proteome</keyword>
<evidence type="ECO:0000256" key="1">
    <source>
        <dbReference type="ARBA" id="ARBA00004533"/>
    </source>
</evidence>
<sequence length="272" mass="30255">MLDNLVSFLLAQRVRAIALVIVLLSISLIIYCANTLIIDISQNNIENDINNIYPQQKLILPLSRVTNAPAQRKETHVVTKSAQVINIQVTGIIYSNEVKGSRAILKNERSQRSYATEEPIEGYENVFLQKIDPDKVTVNNNGQLQILALTEKKSSTSSSDESLIQPNSENQSISLENYIFPAIVYSESHIPNGIRLNNKVSPAVFRAAGLIPGDIAIKINNHIIENIEQANEALNEIKQLRTIEFTLLRNGQPILATVSAQDFINNTDAKKQ</sequence>
<dbReference type="Gene3D" id="2.30.42.10">
    <property type="match status" value="1"/>
</dbReference>
<keyword evidence="2" id="KW-0813">Transport</keyword>
<dbReference type="InterPro" id="IPR036034">
    <property type="entry name" value="PDZ_sf"/>
</dbReference>
<evidence type="ECO:0000313" key="12">
    <source>
        <dbReference type="Proteomes" id="UP000254848"/>
    </source>
</evidence>
<protein>
    <submittedName>
        <fullName evidence="11">Type II secretion system protein C (GspC)</fullName>
    </submittedName>
</protein>
<dbReference type="EMBL" id="QRAP01000016">
    <property type="protein sequence ID" value="RDK83772.1"/>
    <property type="molecule type" value="Genomic_DNA"/>
</dbReference>
<reference evidence="11 12" key="1">
    <citation type="submission" date="2018-07" db="EMBL/GenBank/DDBJ databases">
        <title>Genomic Encyclopedia of Type Strains, Phase IV (KMG-IV): sequencing the most valuable type-strain genomes for metagenomic binning, comparative biology and taxonomic classification.</title>
        <authorList>
            <person name="Goeker M."/>
        </authorList>
    </citation>
    <scope>NUCLEOTIDE SEQUENCE [LARGE SCALE GENOMIC DNA]</scope>
    <source>
        <strain evidence="11 12">DSM 103736</strain>
    </source>
</reference>
<proteinExistence type="predicted"/>
<keyword evidence="5 9" id="KW-0812">Transmembrane</keyword>
<dbReference type="RefSeq" id="WP_162844441.1">
    <property type="nucleotide sequence ID" value="NZ_QRAP01000016.1"/>
</dbReference>
<evidence type="ECO:0000256" key="2">
    <source>
        <dbReference type="ARBA" id="ARBA00022448"/>
    </source>
</evidence>
<evidence type="ECO:0000313" key="11">
    <source>
        <dbReference type="EMBL" id="RDK83772.1"/>
    </source>
</evidence>
<feature type="domain" description="Type II secretion system protein GspC N-terminal" evidence="10">
    <location>
        <begin position="67"/>
        <end position="149"/>
    </location>
</feature>
<evidence type="ECO:0000256" key="3">
    <source>
        <dbReference type="ARBA" id="ARBA00022475"/>
    </source>
</evidence>
<gene>
    <name evidence="11" type="ORF">C8D90_11644</name>
</gene>
<evidence type="ECO:0000259" key="10">
    <source>
        <dbReference type="Pfam" id="PF11356"/>
    </source>
</evidence>
<comment type="caution">
    <text evidence="11">The sequence shown here is derived from an EMBL/GenBank/DDBJ whole genome shotgun (WGS) entry which is preliminary data.</text>
</comment>
<keyword evidence="8 9" id="KW-0472">Membrane</keyword>
<evidence type="ECO:0000256" key="6">
    <source>
        <dbReference type="ARBA" id="ARBA00022927"/>
    </source>
</evidence>
<accession>A0A370Q5Y2</accession>